<sequence length="91" mass="8482">MKTVVVSAAAALALAACGQPANEPEPQGSKVGAAMPDTSAPRDPNELMTAPDAGATGVVPADGSQPAVAPTPPVGTAGGAAAAPTTPAPAQ</sequence>
<feature type="signal peptide" evidence="2">
    <location>
        <begin position="1"/>
        <end position="21"/>
    </location>
</feature>
<dbReference type="EMBL" id="JBHUEY010000001">
    <property type="protein sequence ID" value="MFD1783168.1"/>
    <property type="molecule type" value="Genomic_DNA"/>
</dbReference>
<proteinExistence type="predicted"/>
<gene>
    <name evidence="3" type="ORF">ACFSC0_07165</name>
</gene>
<keyword evidence="2" id="KW-0732">Signal</keyword>
<organism evidence="3 4">
    <name type="scientific">Phenylobacterium terrae</name>
    <dbReference type="NCBI Taxonomy" id="2665495"/>
    <lineage>
        <taxon>Bacteria</taxon>
        <taxon>Pseudomonadati</taxon>
        <taxon>Pseudomonadota</taxon>
        <taxon>Alphaproteobacteria</taxon>
        <taxon>Caulobacterales</taxon>
        <taxon>Caulobacteraceae</taxon>
        <taxon>Phenylobacterium</taxon>
    </lineage>
</organism>
<dbReference type="PROSITE" id="PS51257">
    <property type="entry name" value="PROKAR_LIPOPROTEIN"/>
    <property type="match status" value="1"/>
</dbReference>
<name>A0ABW4MZG4_9CAUL</name>
<protein>
    <recommendedName>
        <fullName evidence="5">Lipoprotein</fullName>
    </recommendedName>
</protein>
<dbReference type="Proteomes" id="UP001597237">
    <property type="component" value="Unassembled WGS sequence"/>
</dbReference>
<comment type="caution">
    <text evidence="3">The sequence shown here is derived from an EMBL/GenBank/DDBJ whole genome shotgun (WGS) entry which is preliminary data.</text>
</comment>
<keyword evidence="4" id="KW-1185">Reference proteome</keyword>
<evidence type="ECO:0000256" key="2">
    <source>
        <dbReference type="SAM" id="SignalP"/>
    </source>
</evidence>
<evidence type="ECO:0000313" key="4">
    <source>
        <dbReference type="Proteomes" id="UP001597237"/>
    </source>
</evidence>
<evidence type="ECO:0008006" key="5">
    <source>
        <dbReference type="Google" id="ProtNLM"/>
    </source>
</evidence>
<reference evidence="4" key="1">
    <citation type="journal article" date="2019" name="Int. J. Syst. Evol. Microbiol.">
        <title>The Global Catalogue of Microorganisms (GCM) 10K type strain sequencing project: providing services to taxonomists for standard genome sequencing and annotation.</title>
        <authorList>
            <consortium name="The Broad Institute Genomics Platform"/>
            <consortium name="The Broad Institute Genome Sequencing Center for Infectious Disease"/>
            <person name="Wu L."/>
            <person name="Ma J."/>
        </authorList>
    </citation>
    <scope>NUCLEOTIDE SEQUENCE [LARGE SCALE GENOMIC DNA]</scope>
    <source>
        <strain evidence="4">DFY28</strain>
    </source>
</reference>
<feature type="region of interest" description="Disordered" evidence="1">
    <location>
        <begin position="19"/>
        <end position="91"/>
    </location>
</feature>
<evidence type="ECO:0000256" key="1">
    <source>
        <dbReference type="SAM" id="MobiDB-lite"/>
    </source>
</evidence>
<feature type="chain" id="PRO_5046361702" description="Lipoprotein" evidence="2">
    <location>
        <begin position="22"/>
        <end position="91"/>
    </location>
</feature>
<accession>A0ABW4MZG4</accession>
<evidence type="ECO:0000313" key="3">
    <source>
        <dbReference type="EMBL" id="MFD1783168.1"/>
    </source>
</evidence>
<dbReference type="RefSeq" id="WP_377284313.1">
    <property type="nucleotide sequence ID" value="NZ_JBHRSI010000015.1"/>
</dbReference>